<dbReference type="eggNOG" id="arCOG13209">
    <property type="taxonomic scope" value="Archaea"/>
</dbReference>
<proteinExistence type="predicted"/>
<evidence type="ECO:0000256" key="1">
    <source>
        <dbReference type="SAM" id="Phobius"/>
    </source>
</evidence>
<sequence>MFIMDTKTYELMRIPFATILFVGSVYALTEYINKLDYVTGTLLGLVCIGVLVYSIVLFSRLDVPAYKH</sequence>
<dbReference type="InParanoid" id="D1YUZ9"/>
<name>D1YUZ9_METPS</name>
<keyword evidence="1" id="KW-0472">Membrane</keyword>
<reference evidence="2 3" key="1">
    <citation type="journal article" date="2007" name="Appl. Environ. Microbiol.">
        <title>Isolation of key methanogens for global methane emission from rice paddy fields: a novel isolate affiliated with the clone cluster rice cluster I.</title>
        <authorList>
            <person name="Sakai S."/>
            <person name="Imachi H."/>
            <person name="Sekiguchi Y."/>
            <person name="Ohashi A."/>
            <person name="Harada H."/>
            <person name="Kamagata Y."/>
        </authorList>
    </citation>
    <scope>NUCLEOTIDE SEQUENCE [LARGE SCALE GENOMIC DNA]</scope>
    <source>
        <strain evidence="3">DSM 17711 / JCM 13418 / NBRC 101707 / SANAE</strain>
    </source>
</reference>
<dbReference type="STRING" id="304371.MCP_0199"/>
<keyword evidence="1" id="KW-1133">Transmembrane helix</keyword>
<keyword evidence="3" id="KW-1185">Reference proteome</keyword>
<dbReference type="KEGG" id="mpd:MCP_0199"/>
<accession>D1YUZ9</accession>
<dbReference type="Proteomes" id="UP000001882">
    <property type="component" value="Chromosome"/>
</dbReference>
<keyword evidence="1" id="KW-0812">Transmembrane</keyword>
<reference evidence="2 3" key="2">
    <citation type="journal article" date="2008" name="Int. J. Syst. Evol. Microbiol.">
        <title>Methanocella paludicola gen. nov., sp. nov., a methane-producing archaeon, the first isolate of the lineage 'Rice Cluster I', and proposal of the new archaeal order Methanocellales ord. nov.</title>
        <authorList>
            <person name="Sakai S."/>
            <person name="Imachi H."/>
            <person name="Hanada S."/>
            <person name="Ohashi A."/>
            <person name="Harada H."/>
            <person name="Kamagata Y."/>
        </authorList>
    </citation>
    <scope>NUCLEOTIDE SEQUENCE [LARGE SCALE GENOMIC DNA]</scope>
    <source>
        <strain evidence="3">DSM 17711 / JCM 13418 / NBRC 101707 / SANAE</strain>
    </source>
</reference>
<gene>
    <name evidence="2" type="ordered locus">MCP_0199</name>
</gene>
<protein>
    <submittedName>
        <fullName evidence="2">Uncharacterized protein</fullName>
    </submittedName>
</protein>
<feature type="transmembrane region" description="Helical" evidence="1">
    <location>
        <begin position="37"/>
        <end position="58"/>
    </location>
</feature>
<reference evidence="3" key="3">
    <citation type="journal article" date="2011" name="PLoS ONE">
        <title>Genome sequence of a mesophilic hydrogenotrophic methanogen Methanocella paludicola, the first cultivated representative of the order Methanocellales.</title>
        <authorList>
            <person name="Sakai S."/>
            <person name="Takaki Y."/>
            <person name="Shimamura S."/>
            <person name="Sekine M."/>
            <person name="Tajima T."/>
            <person name="Kosugi H."/>
            <person name="Ichikawa N."/>
            <person name="Tasumi E."/>
            <person name="Hiraki A.T."/>
            <person name="Shimizu A."/>
            <person name="Kato Y."/>
            <person name="Nishiko R."/>
            <person name="Mori K."/>
            <person name="Fujita N."/>
            <person name="Imachi H."/>
            <person name="Takai K."/>
        </authorList>
    </citation>
    <scope>NUCLEOTIDE SEQUENCE [LARGE SCALE GENOMIC DNA]</scope>
    <source>
        <strain evidence="3">DSM 17711 / JCM 13418 / NBRC 101707 / SANAE</strain>
    </source>
</reference>
<dbReference type="EMBL" id="AP011532">
    <property type="protein sequence ID" value="BAI60271.1"/>
    <property type="molecule type" value="Genomic_DNA"/>
</dbReference>
<organism evidence="2 3">
    <name type="scientific">Methanocella paludicola (strain DSM 17711 / JCM 13418 / NBRC 101707 / SANAE)</name>
    <dbReference type="NCBI Taxonomy" id="304371"/>
    <lineage>
        <taxon>Archaea</taxon>
        <taxon>Methanobacteriati</taxon>
        <taxon>Methanobacteriota</taxon>
        <taxon>Stenosarchaea group</taxon>
        <taxon>Methanomicrobia</taxon>
        <taxon>Methanocellales</taxon>
        <taxon>Methanocellaceae</taxon>
        <taxon>Methanocella</taxon>
    </lineage>
</organism>
<evidence type="ECO:0000313" key="2">
    <source>
        <dbReference type="EMBL" id="BAI60271.1"/>
    </source>
</evidence>
<evidence type="ECO:0000313" key="3">
    <source>
        <dbReference type="Proteomes" id="UP000001882"/>
    </source>
</evidence>
<dbReference type="AlphaFoldDB" id="D1YUZ9"/>